<proteinExistence type="predicted"/>
<comment type="caution">
    <text evidence="2">The sequence shown here is derived from an EMBL/GenBank/DDBJ whole genome shotgun (WGS) entry which is preliminary data.</text>
</comment>
<sequence>MDQPLSLKQLVQIVPVEEKIKQQVFSEEDRLTADQKYRISKLCWALLSTIFEERMRQKSQAMLKEMAEEGKEYEQEDFRRLEDEVMADLLIKLDEVKSQKELSEIKSQLKASITEKQQKTQTTPTLQRQTQTIL</sequence>
<gene>
    <name evidence="2" type="ORF">S01H1_45277</name>
</gene>
<accession>X0UKU0</accession>
<name>X0UKU0_9ZZZZ</name>
<reference evidence="2" key="1">
    <citation type="journal article" date="2014" name="Front. Microbiol.">
        <title>High frequency of phylogenetically diverse reductive dehalogenase-homologous genes in deep subseafloor sedimentary metagenomes.</title>
        <authorList>
            <person name="Kawai M."/>
            <person name="Futagami T."/>
            <person name="Toyoda A."/>
            <person name="Takaki Y."/>
            <person name="Nishi S."/>
            <person name="Hori S."/>
            <person name="Arai W."/>
            <person name="Tsubouchi T."/>
            <person name="Morono Y."/>
            <person name="Uchiyama I."/>
            <person name="Ito T."/>
            <person name="Fujiyama A."/>
            <person name="Inagaki F."/>
            <person name="Takami H."/>
        </authorList>
    </citation>
    <scope>NUCLEOTIDE SEQUENCE</scope>
    <source>
        <strain evidence="2">Expedition CK06-06</strain>
    </source>
</reference>
<dbReference type="EMBL" id="BARS01028919">
    <property type="protein sequence ID" value="GAF99901.1"/>
    <property type="molecule type" value="Genomic_DNA"/>
</dbReference>
<evidence type="ECO:0000313" key="2">
    <source>
        <dbReference type="EMBL" id="GAF99901.1"/>
    </source>
</evidence>
<evidence type="ECO:0000256" key="1">
    <source>
        <dbReference type="SAM" id="MobiDB-lite"/>
    </source>
</evidence>
<organism evidence="2">
    <name type="scientific">marine sediment metagenome</name>
    <dbReference type="NCBI Taxonomy" id="412755"/>
    <lineage>
        <taxon>unclassified sequences</taxon>
        <taxon>metagenomes</taxon>
        <taxon>ecological metagenomes</taxon>
    </lineage>
</organism>
<feature type="region of interest" description="Disordered" evidence="1">
    <location>
        <begin position="112"/>
        <end position="134"/>
    </location>
</feature>
<feature type="compositionally biased region" description="Low complexity" evidence="1">
    <location>
        <begin position="119"/>
        <end position="134"/>
    </location>
</feature>
<protein>
    <submittedName>
        <fullName evidence="2">Uncharacterized protein</fullName>
    </submittedName>
</protein>
<dbReference type="AlphaFoldDB" id="X0UKU0"/>